<keyword evidence="4" id="KW-1185">Reference proteome</keyword>
<sequence length="526" mass="59090">MSQQGTQLVQAVENNNKWPSAAWSKDNIQGKTRIRESLDTWMYKMQEEEPANDDVELQAVPEENRISNQFALPQSMDLHKHPHPSEDHDMEDTRMGVSLDQQASSSLSGAVSAGFRFSSVDISPTKQKHFEGGKKAASEIAEATALAKSVTEQAAKVVKQVEEMANRMEVILGKVSVAEARADKAEKEEARLREKVRDAEDQARTACEEADKWVDDANRRLKDIQRKVDEVLEKASLADKRADNAEAELTRFKARLSAALTMMIVDDEAGNNGGTSKRDDQRLDHVVGQNQSPSHSNRKSAAGNKEVPPPRKFGRPLAGGSDVGVKSLNKWSEGCLEYGPSNCKSGNGVPASGSDGEDEEMRWSNPPTHIRKQINAFMSMQKDKDIISTELATEKEVREYDDGVRDGPLLQPMRPYLTGQLKCGWNRALCQLFIEHWEKQYWCELDKGGLNFLREKFEDAYHTQGYAQEAAEISQESRGGGKGKTIVEKEWSQRQTLDRLENHMFLYDEESQWFDQPSVEAIAWDD</sequence>
<evidence type="ECO:0000313" key="4">
    <source>
        <dbReference type="Proteomes" id="UP000724874"/>
    </source>
</evidence>
<name>A0A9P5NDF8_GYMJU</name>
<evidence type="ECO:0000256" key="1">
    <source>
        <dbReference type="SAM" id="Coils"/>
    </source>
</evidence>
<feature type="coiled-coil region" evidence="1">
    <location>
        <begin position="168"/>
        <end position="255"/>
    </location>
</feature>
<protein>
    <submittedName>
        <fullName evidence="3">Uncharacterized protein</fullName>
    </submittedName>
</protein>
<accession>A0A9P5NDF8</accession>
<dbReference type="EMBL" id="JADNYJ010000153">
    <property type="protein sequence ID" value="KAF8878988.1"/>
    <property type="molecule type" value="Genomic_DNA"/>
</dbReference>
<dbReference type="SUPFAM" id="SSF57997">
    <property type="entry name" value="Tropomyosin"/>
    <property type="match status" value="1"/>
</dbReference>
<reference evidence="3" key="1">
    <citation type="submission" date="2020-11" db="EMBL/GenBank/DDBJ databases">
        <authorList>
            <consortium name="DOE Joint Genome Institute"/>
            <person name="Ahrendt S."/>
            <person name="Riley R."/>
            <person name="Andreopoulos W."/>
            <person name="LaButti K."/>
            <person name="Pangilinan J."/>
            <person name="Ruiz-duenas F.J."/>
            <person name="Barrasa J.M."/>
            <person name="Sanchez-Garcia M."/>
            <person name="Camarero S."/>
            <person name="Miyauchi S."/>
            <person name="Serrano A."/>
            <person name="Linde D."/>
            <person name="Babiker R."/>
            <person name="Drula E."/>
            <person name="Ayuso-Fernandez I."/>
            <person name="Pacheco R."/>
            <person name="Padilla G."/>
            <person name="Ferreira P."/>
            <person name="Barriuso J."/>
            <person name="Kellner H."/>
            <person name="Castanera R."/>
            <person name="Alfaro M."/>
            <person name="Ramirez L."/>
            <person name="Pisabarro A.G."/>
            <person name="Kuo A."/>
            <person name="Tritt A."/>
            <person name="Lipzen A."/>
            <person name="He G."/>
            <person name="Yan M."/>
            <person name="Ng V."/>
            <person name="Cullen D."/>
            <person name="Martin F."/>
            <person name="Rosso M.-N."/>
            <person name="Henrissat B."/>
            <person name="Hibbett D."/>
            <person name="Martinez A.T."/>
            <person name="Grigoriev I.V."/>
        </authorList>
    </citation>
    <scope>NUCLEOTIDE SEQUENCE</scope>
    <source>
        <strain evidence="3">AH 44721</strain>
    </source>
</reference>
<keyword evidence="1" id="KW-0175">Coiled coil</keyword>
<evidence type="ECO:0000313" key="3">
    <source>
        <dbReference type="EMBL" id="KAF8878988.1"/>
    </source>
</evidence>
<dbReference type="AlphaFoldDB" id="A0A9P5NDF8"/>
<dbReference type="OrthoDB" id="3224221at2759"/>
<organism evidence="3 4">
    <name type="scientific">Gymnopilus junonius</name>
    <name type="common">Spectacular rustgill mushroom</name>
    <name type="synonym">Gymnopilus spectabilis subsp. junonius</name>
    <dbReference type="NCBI Taxonomy" id="109634"/>
    <lineage>
        <taxon>Eukaryota</taxon>
        <taxon>Fungi</taxon>
        <taxon>Dikarya</taxon>
        <taxon>Basidiomycota</taxon>
        <taxon>Agaricomycotina</taxon>
        <taxon>Agaricomycetes</taxon>
        <taxon>Agaricomycetidae</taxon>
        <taxon>Agaricales</taxon>
        <taxon>Agaricineae</taxon>
        <taxon>Hymenogastraceae</taxon>
        <taxon>Gymnopilus</taxon>
    </lineage>
</organism>
<feature type="region of interest" description="Disordered" evidence="2">
    <location>
        <begin position="267"/>
        <end position="320"/>
    </location>
</feature>
<feature type="compositionally biased region" description="Basic and acidic residues" evidence="2">
    <location>
        <begin position="276"/>
        <end position="285"/>
    </location>
</feature>
<proteinExistence type="predicted"/>
<feature type="region of interest" description="Disordered" evidence="2">
    <location>
        <begin position="346"/>
        <end position="365"/>
    </location>
</feature>
<gene>
    <name evidence="3" type="ORF">CPB84DRAFT_1751770</name>
</gene>
<comment type="caution">
    <text evidence="3">The sequence shown here is derived from an EMBL/GenBank/DDBJ whole genome shotgun (WGS) entry which is preliminary data.</text>
</comment>
<dbReference type="Proteomes" id="UP000724874">
    <property type="component" value="Unassembled WGS sequence"/>
</dbReference>
<evidence type="ECO:0000256" key="2">
    <source>
        <dbReference type="SAM" id="MobiDB-lite"/>
    </source>
</evidence>